<evidence type="ECO:0000256" key="1">
    <source>
        <dbReference type="ARBA" id="ARBA00004479"/>
    </source>
</evidence>
<evidence type="ECO:0000313" key="9">
    <source>
        <dbReference type="Proteomes" id="UP000324222"/>
    </source>
</evidence>
<dbReference type="PROSITE" id="PS50835">
    <property type="entry name" value="IG_LIKE"/>
    <property type="match status" value="2"/>
</dbReference>
<dbReference type="GO" id="GO:0050839">
    <property type="term" value="F:cell adhesion molecule binding"/>
    <property type="evidence" value="ECO:0007669"/>
    <property type="project" value="TreeGrafter"/>
</dbReference>
<keyword evidence="4" id="KW-0325">Glycoprotein</keyword>
<accession>A0A5B7GYA0</accession>
<proteinExistence type="predicted"/>
<dbReference type="InterPro" id="IPR003599">
    <property type="entry name" value="Ig_sub"/>
</dbReference>
<dbReference type="Gene3D" id="2.60.40.10">
    <property type="entry name" value="Immunoglobulins"/>
    <property type="match status" value="2"/>
</dbReference>
<dbReference type="PANTHER" id="PTHR11640">
    <property type="entry name" value="NEPHRIN"/>
    <property type="match status" value="1"/>
</dbReference>
<dbReference type="InterPro" id="IPR007110">
    <property type="entry name" value="Ig-like_dom"/>
</dbReference>
<keyword evidence="2 6" id="KW-0472">Membrane</keyword>
<keyword evidence="5" id="KW-0393">Immunoglobulin domain</keyword>
<reference evidence="8 9" key="1">
    <citation type="submission" date="2019-05" db="EMBL/GenBank/DDBJ databases">
        <title>Another draft genome of Portunus trituberculatus and its Hox gene families provides insights of decapod evolution.</title>
        <authorList>
            <person name="Jeong J.-H."/>
            <person name="Song I."/>
            <person name="Kim S."/>
            <person name="Choi T."/>
            <person name="Kim D."/>
            <person name="Ryu S."/>
            <person name="Kim W."/>
        </authorList>
    </citation>
    <scope>NUCLEOTIDE SEQUENCE [LARGE SCALE GENOMIC DNA]</scope>
    <source>
        <tissue evidence="8">Muscle</tissue>
    </source>
</reference>
<evidence type="ECO:0000256" key="6">
    <source>
        <dbReference type="SAM" id="Phobius"/>
    </source>
</evidence>
<protein>
    <submittedName>
        <fullName evidence="8">Irregular chiasm C-roughest protein</fullName>
    </submittedName>
</protein>
<evidence type="ECO:0000256" key="3">
    <source>
        <dbReference type="ARBA" id="ARBA00023157"/>
    </source>
</evidence>
<dbReference type="GO" id="GO:0005911">
    <property type="term" value="C:cell-cell junction"/>
    <property type="evidence" value="ECO:0007669"/>
    <property type="project" value="TreeGrafter"/>
</dbReference>
<keyword evidence="6" id="KW-0812">Transmembrane</keyword>
<evidence type="ECO:0000256" key="2">
    <source>
        <dbReference type="ARBA" id="ARBA00023136"/>
    </source>
</evidence>
<feature type="domain" description="Ig-like" evidence="7">
    <location>
        <begin position="128"/>
        <end position="222"/>
    </location>
</feature>
<dbReference type="AlphaFoldDB" id="A0A5B7GYA0"/>
<dbReference type="SMART" id="SM00408">
    <property type="entry name" value="IGc2"/>
    <property type="match status" value="2"/>
</dbReference>
<dbReference type="SUPFAM" id="SSF48726">
    <property type="entry name" value="Immunoglobulin"/>
    <property type="match status" value="1"/>
</dbReference>
<dbReference type="Proteomes" id="UP000324222">
    <property type="component" value="Unassembled WGS sequence"/>
</dbReference>
<evidence type="ECO:0000256" key="5">
    <source>
        <dbReference type="ARBA" id="ARBA00023319"/>
    </source>
</evidence>
<dbReference type="Pfam" id="PF13927">
    <property type="entry name" value="Ig_3"/>
    <property type="match status" value="2"/>
</dbReference>
<dbReference type="InterPro" id="IPR013783">
    <property type="entry name" value="Ig-like_fold"/>
</dbReference>
<dbReference type="GO" id="GO:0098609">
    <property type="term" value="P:cell-cell adhesion"/>
    <property type="evidence" value="ECO:0007669"/>
    <property type="project" value="TreeGrafter"/>
</dbReference>
<evidence type="ECO:0000256" key="4">
    <source>
        <dbReference type="ARBA" id="ARBA00023180"/>
    </source>
</evidence>
<dbReference type="EMBL" id="VSRR010021306">
    <property type="protein sequence ID" value="MPC63812.1"/>
    <property type="molecule type" value="Genomic_DNA"/>
</dbReference>
<evidence type="ECO:0000313" key="8">
    <source>
        <dbReference type="EMBL" id="MPC63812.1"/>
    </source>
</evidence>
<keyword evidence="6" id="KW-1133">Transmembrane helix</keyword>
<evidence type="ECO:0000259" key="7">
    <source>
        <dbReference type="PROSITE" id="PS50835"/>
    </source>
</evidence>
<dbReference type="InterPro" id="IPR003598">
    <property type="entry name" value="Ig_sub2"/>
</dbReference>
<comment type="caution">
    <text evidence="8">The sequence shown here is derived from an EMBL/GenBank/DDBJ whole genome shotgun (WGS) entry which is preliminary data.</text>
</comment>
<comment type="subcellular location">
    <subcellularLocation>
        <location evidence="1">Membrane</location>
        <topology evidence="1">Single-pass type I membrane protein</topology>
    </subcellularLocation>
</comment>
<dbReference type="GO" id="GO:0005886">
    <property type="term" value="C:plasma membrane"/>
    <property type="evidence" value="ECO:0007669"/>
    <property type="project" value="TreeGrafter"/>
</dbReference>
<dbReference type="OrthoDB" id="6413693at2759"/>
<gene>
    <name evidence="8" type="primary">rst_5</name>
    <name evidence="8" type="ORF">E2C01_057918</name>
</gene>
<dbReference type="PANTHER" id="PTHR11640:SF31">
    <property type="entry name" value="IRREGULAR CHIASM C-ROUGHEST PROTEIN-RELATED"/>
    <property type="match status" value="1"/>
</dbReference>
<keyword evidence="9" id="KW-1185">Reference proteome</keyword>
<name>A0A5B7GYA0_PORTR</name>
<feature type="domain" description="Ig-like" evidence="7">
    <location>
        <begin position="44"/>
        <end position="117"/>
    </location>
</feature>
<sequence length="268" mass="29356">MIATRPRSQVEMQRVGINTSDFDTPTRDADCMFAFMPRSTPYGPSFRVPPSDQYAEVGENVTLSCQVDSMPDPTIVWINQQTQTVAGTGSELRVSVSKNSVGVYQCIAKVEGFPEISDTVGVFLKGPPQVRSERIQWGKMGETVLVECLITSASTRSVTVTWTHNGQEVDLEEGRFEVTEDVTAQGLRHTLMVHKAQAKDFGPYNCSVQNAYGSDVFEIILNKKKTLPLLFIFCGVTGGIVFVLVAAVVVIMCAKRSAAKQKGECKTT</sequence>
<dbReference type="InterPro" id="IPR051275">
    <property type="entry name" value="Cell_adhesion_signaling"/>
</dbReference>
<feature type="transmembrane region" description="Helical" evidence="6">
    <location>
        <begin position="229"/>
        <end position="254"/>
    </location>
</feature>
<dbReference type="SMART" id="SM00409">
    <property type="entry name" value="IG"/>
    <property type="match status" value="2"/>
</dbReference>
<keyword evidence="3" id="KW-1015">Disulfide bond</keyword>
<dbReference type="InterPro" id="IPR036179">
    <property type="entry name" value="Ig-like_dom_sf"/>
</dbReference>
<organism evidence="8 9">
    <name type="scientific">Portunus trituberculatus</name>
    <name type="common">Swimming crab</name>
    <name type="synonym">Neptunus trituberculatus</name>
    <dbReference type="NCBI Taxonomy" id="210409"/>
    <lineage>
        <taxon>Eukaryota</taxon>
        <taxon>Metazoa</taxon>
        <taxon>Ecdysozoa</taxon>
        <taxon>Arthropoda</taxon>
        <taxon>Crustacea</taxon>
        <taxon>Multicrustacea</taxon>
        <taxon>Malacostraca</taxon>
        <taxon>Eumalacostraca</taxon>
        <taxon>Eucarida</taxon>
        <taxon>Decapoda</taxon>
        <taxon>Pleocyemata</taxon>
        <taxon>Brachyura</taxon>
        <taxon>Eubrachyura</taxon>
        <taxon>Portunoidea</taxon>
        <taxon>Portunidae</taxon>
        <taxon>Portuninae</taxon>
        <taxon>Portunus</taxon>
    </lineage>
</organism>